<dbReference type="EC" id="3.4.14.-" evidence="2"/>
<dbReference type="InterPro" id="IPR029058">
    <property type="entry name" value="AB_hydrolase_fold"/>
</dbReference>
<reference evidence="2 3" key="1">
    <citation type="submission" date="2018-06" db="EMBL/GenBank/DDBJ databases">
        <authorList>
            <consortium name="Pathogen Informatics"/>
            <person name="Doyle S."/>
        </authorList>
    </citation>
    <scope>NUCLEOTIDE SEQUENCE [LARGE SCALE GENOMIC DNA]</scope>
    <source>
        <strain evidence="2 3">NCTC11820</strain>
    </source>
</reference>
<gene>
    <name evidence="2" type="primary">tap_3</name>
    <name evidence="2" type="ORF">NCTC11820_01949</name>
</gene>
<dbReference type="Pfam" id="PF00561">
    <property type="entry name" value="Abhydrolase_1"/>
    <property type="match status" value="1"/>
</dbReference>
<dbReference type="Proteomes" id="UP000250245">
    <property type="component" value="Unassembled WGS sequence"/>
</dbReference>
<keyword evidence="2" id="KW-0378">Hydrolase</keyword>
<dbReference type="Gene3D" id="3.40.50.1820">
    <property type="entry name" value="alpha/beta hydrolase"/>
    <property type="match status" value="1"/>
</dbReference>
<dbReference type="GO" id="GO:0004177">
    <property type="term" value="F:aminopeptidase activity"/>
    <property type="evidence" value="ECO:0007669"/>
    <property type="project" value="UniProtKB-KW"/>
</dbReference>
<organism evidence="2 3">
    <name type="scientific">Mobiluncus curtisii</name>
    <dbReference type="NCBI Taxonomy" id="2051"/>
    <lineage>
        <taxon>Bacteria</taxon>
        <taxon>Bacillati</taxon>
        <taxon>Actinomycetota</taxon>
        <taxon>Actinomycetes</taxon>
        <taxon>Actinomycetales</taxon>
        <taxon>Actinomycetaceae</taxon>
        <taxon>Mobiluncus</taxon>
    </lineage>
</organism>
<dbReference type="InterPro" id="IPR000073">
    <property type="entry name" value="AB_hydrolase_1"/>
</dbReference>
<dbReference type="EMBL" id="UASJ01000004">
    <property type="protein sequence ID" value="SQC01558.1"/>
    <property type="molecule type" value="Genomic_DNA"/>
</dbReference>
<protein>
    <submittedName>
        <fullName evidence="2">Tripeptidyl aminopeptidase</fullName>
        <ecNumber evidence="2">3.4.14.-</ecNumber>
    </submittedName>
</protein>
<dbReference type="AlphaFoldDB" id="A0A2X3B8R1"/>
<evidence type="ECO:0000313" key="3">
    <source>
        <dbReference type="Proteomes" id="UP000250245"/>
    </source>
</evidence>
<sequence length="82" mass="9145">MRAAVGDDRLYYLGFSYGTYLGAIYADLFPSRVGRMVLDGVLDPSLNMNQVSALQASGFEASLREFVTECQKQHAKQCPLHR</sequence>
<keyword evidence="2" id="KW-0031">Aminopeptidase</keyword>
<dbReference type="SUPFAM" id="SSF53474">
    <property type="entry name" value="alpha/beta-Hydrolases"/>
    <property type="match status" value="1"/>
</dbReference>
<keyword evidence="2" id="KW-0645">Protease</keyword>
<feature type="domain" description="AB hydrolase-1" evidence="1">
    <location>
        <begin position="2"/>
        <end position="75"/>
    </location>
</feature>
<evidence type="ECO:0000313" key="2">
    <source>
        <dbReference type="EMBL" id="SQC01558.1"/>
    </source>
</evidence>
<name>A0A2X3B8R1_9ACTO</name>
<proteinExistence type="predicted"/>
<evidence type="ECO:0000259" key="1">
    <source>
        <dbReference type="Pfam" id="PF00561"/>
    </source>
</evidence>
<accession>A0A2X3B8R1</accession>